<dbReference type="OMA" id="VECVKSH"/>
<evidence type="ECO:0008006" key="4">
    <source>
        <dbReference type="Google" id="ProtNLM"/>
    </source>
</evidence>
<dbReference type="PANTHER" id="PTHR46872:SF10">
    <property type="entry name" value="MYB-LIKE DOMAIN-CONTAINING PROTEIN"/>
    <property type="match status" value="1"/>
</dbReference>
<dbReference type="Gramene" id="CDP09149">
    <property type="protein sequence ID" value="CDP09149"/>
    <property type="gene ID" value="GSCOC_T00028361001"/>
</dbReference>
<evidence type="ECO:0000313" key="3">
    <source>
        <dbReference type="Proteomes" id="UP000295252"/>
    </source>
</evidence>
<accession>A0A068ULP1</accession>
<protein>
    <recommendedName>
        <fullName evidence="4">ELM2 domain-containing protein</fullName>
    </recommendedName>
</protein>
<dbReference type="OrthoDB" id="1938526at2759"/>
<evidence type="ECO:0000313" key="2">
    <source>
        <dbReference type="EMBL" id="CDP09149.1"/>
    </source>
</evidence>
<dbReference type="PhylomeDB" id="A0A068ULP1"/>
<gene>
    <name evidence="2" type="ORF">GSCOC_T00028361001</name>
</gene>
<dbReference type="Proteomes" id="UP000295252">
    <property type="component" value="Chromosome I"/>
</dbReference>
<dbReference type="AlphaFoldDB" id="A0A068ULP1"/>
<dbReference type="EMBL" id="HG739120">
    <property type="protein sequence ID" value="CDP09149.1"/>
    <property type="molecule type" value="Genomic_DNA"/>
</dbReference>
<sequence length="245" mass="27820">MKPSKELHIQKENDPVPKGWIEYICDDSLRLAIPVGPRFQADLPALPVSPHKNGQHNMHRKSRSSKWLSIKVWPTKGRSLEVSGDVIGKGRPKSCSCVSPGSVECVRQHINAKKIQLQSDLGPAFWLWKFDSMGEDVSKLWTLEEQKKFKDVVRIHAKSFGQSSINSALECLPCQSRETIVNYHLNVHILRRIAKQTRLGSSRIDTDDESEETPPTKGSRKRLQANHVTSSISKYVKTKYLMGRR</sequence>
<dbReference type="PANTHER" id="PTHR46872">
    <property type="entry name" value="DNA BINDING PROTEIN"/>
    <property type="match status" value="1"/>
</dbReference>
<organism evidence="2 3">
    <name type="scientific">Coffea canephora</name>
    <name type="common">Robusta coffee</name>
    <dbReference type="NCBI Taxonomy" id="49390"/>
    <lineage>
        <taxon>Eukaryota</taxon>
        <taxon>Viridiplantae</taxon>
        <taxon>Streptophyta</taxon>
        <taxon>Embryophyta</taxon>
        <taxon>Tracheophyta</taxon>
        <taxon>Spermatophyta</taxon>
        <taxon>Magnoliopsida</taxon>
        <taxon>eudicotyledons</taxon>
        <taxon>Gunneridae</taxon>
        <taxon>Pentapetalae</taxon>
        <taxon>asterids</taxon>
        <taxon>lamiids</taxon>
        <taxon>Gentianales</taxon>
        <taxon>Rubiaceae</taxon>
        <taxon>Ixoroideae</taxon>
        <taxon>Gardenieae complex</taxon>
        <taxon>Bertiereae - Coffeeae clade</taxon>
        <taxon>Coffeeae</taxon>
        <taxon>Coffea</taxon>
    </lineage>
</organism>
<dbReference type="InParanoid" id="A0A068ULP1"/>
<proteinExistence type="predicted"/>
<name>A0A068ULP1_COFCA</name>
<reference evidence="3" key="1">
    <citation type="journal article" date="2014" name="Science">
        <title>The coffee genome provides insight into the convergent evolution of caffeine biosynthesis.</title>
        <authorList>
            <person name="Denoeud F."/>
            <person name="Carretero-Paulet L."/>
            <person name="Dereeper A."/>
            <person name="Droc G."/>
            <person name="Guyot R."/>
            <person name="Pietrella M."/>
            <person name="Zheng C."/>
            <person name="Alberti A."/>
            <person name="Anthony F."/>
            <person name="Aprea G."/>
            <person name="Aury J.M."/>
            <person name="Bento P."/>
            <person name="Bernard M."/>
            <person name="Bocs S."/>
            <person name="Campa C."/>
            <person name="Cenci A."/>
            <person name="Combes M.C."/>
            <person name="Crouzillat D."/>
            <person name="Da Silva C."/>
            <person name="Daddiego L."/>
            <person name="De Bellis F."/>
            <person name="Dussert S."/>
            <person name="Garsmeur O."/>
            <person name="Gayraud T."/>
            <person name="Guignon V."/>
            <person name="Jahn K."/>
            <person name="Jamilloux V."/>
            <person name="Joet T."/>
            <person name="Labadie K."/>
            <person name="Lan T."/>
            <person name="Leclercq J."/>
            <person name="Lepelley M."/>
            <person name="Leroy T."/>
            <person name="Li L.T."/>
            <person name="Librado P."/>
            <person name="Lopez L."/>
            <person name="Munoz A."/>
            <person name="Noel B."/>
            <person name="Pallavicini A."/>
            <person name="Perrotta G."/>
            <person name="Poncet V."/>
            <person name="Pot D."/>
            <person name="Priyono X."/>
            <person name="Rigoreau M."/>
            <person name="Rouard M."/>
            <person name="Rozas J."/>
            <person name="Tranchant-Dubreuil C."/>
            <person name="VanBuren R."/>
            <person name="Zhang Q."/>
            <person name="Andrade A.C."/>
            <person name="Argout X."/>
            <person name="Bertrand B."/>
            <person name="de Kochko A."/>
            <person name="Graziosi G."/>
            <person name="Henry R.J."/>
            <person name="Jayarama X."/>
            <person name="Ming R."/>
            <person name="Nagai C."/>
            <person name="Rounsley S."/>
            <person name="Sankoff D."/>
            <person name="Giuliano G."/>
            <person name="Albert V.A."/>
            <person name="Wincker P."/>
            <person name="Lashermes P."/>
        </authorList>
    </citation>
    <scope>NUCLEOTIDE SEQUENCE [LARGE SCALE GENOMIC DNA]</scope>
    <source>
        <strain evidence="3">cv. DH200-94</strain>
    </source>
</reference>
<evidence type="ECO:0000256" key="1">
    <source>
        <dbReference type="SAM" id="MobiDB-lite"/>
    </source>
</evidence>
<keyword evidence="3" id="KW-1185">Reference proteome</keyword>
<dbReference type="STRING" id="49390.A0A068ULP1"/>
<feature type="region of interest" description="Disordered" evidence="1">
    <location>
        <begin position="201"/>
        <end position="226"/>
    </location>
</feature>